<proteinExistence type="predicted"/>
<reference evidence="1" key="1">
    <citation type="submission" date="2014-09" db="EMBL/GenBank/DDBJ databases">
        <authorList>
            <person name="Magalhaes I.L.F."/>
            <person name="Oliveira U."/>
            <person name="Santos F.R."/>
            <person name="Vidigal T.H.D.A."/>
            <person name="Brescovit A.D."/>
            <person name="Santos A.J."/>
        </authorList>
    </citation>
    <scope>NUCLEOTIDE SEQUENCE</scope>
    <source>
        <tissue evidence="1">Shoot tissue taken approximately 20 cm above the soil surface</tissue>
    </source>
</reference>
<accession>A0A0A9APM5</accession>
<dbReference type="EMBL" id="GBRH01248858">
    <property type="protein sequence ID" value="JAD49037.1"/>
    <property type="molecule type" value="Transcribed_RNA"/>
</dbReference>
<protein>
    <submittedName>
        <fullName evidence="1">Uncharacterized protein</fullName>
    </submittedName>
</protein>
<organism evidence="1">
    <name type="scientific">Arundo donax</name>
    <name type="common">Giant reed</name>
    <name type="synonym">Donax arundinaceus</name>
    <dbReference type="NCBI Taxonomy" id="35708"/>
    <lineage>
        <taxon>Eukaryota</taxon>
        <taxon>Viridiplantae</taxon>
        <taxon>Streptophyta</taxon>
        <taxon>Embryophyta</taxon>
        <taxon>Tracheophyta</taxon>
        <taxon>Spermatophyta</taxon>
        <taxon>Magnoliopsida</taxon>
        <taxon>Liliopsida</taxon>
        <taxon>Poales</taxon>
        <taxon>Poaceae</taxon>
        <taxon>PACMAD clade</taxon>
        <taxon>Arundinoideae</taxon>
        <taxon>Arundineae</taxon>
        <taxon>Arundo</taxon>
    </lineage>
</organism>
<sequence>MHTSWVHMCLSFICT</sequence>
<name>A0A0A9APM5_ARUDO</name>
<evidence type="ECO:0000313" key="1">
    <source>
        <dbReference type="EMBL" id="JAD49037.1"/>
    </source>
</evidence>
<reference evidence="1" key="2">
    <citation type="journal article" date="2015" name="Data Brief">
        <title>Shoot transcriptome of the giant reed, Arundo donax.</title>
        <authorList>
            <person name="Barrero R.A."/>
            <person name="Guerrero F.D."/>
            <person name="Moolhuijzen P."/>
            <person name="Goolsby J.A."/>
            <person name="Tidwell J."/>
            <person name="Bellgard S.E."/>
            <person name="Bellgard M.I."/>
        </authorList>
    </citation>
    <scope>NUCLEOTIDE SEQUENCE</scope>
    <source>
        <tissue evidence="1">Shoot tissue taken approximately 20 cm above the soil surface</tissue>
    </source>
</reference>